<organism evidence="1 2">
    <name type="scientific">Marinobacter salarius</name>
    <dbReference type="NCBI Taxonomy" id="1420917"/>
    <lineage>
        <taxon>Bacteria</taxon>
        <taxon>Pseudomonadati</taxon>
        <taxon>Pseudomonadota</taxon>
        <taxon>Gammaproteobacteria</taxon>
        <taxon>Pseudomonadales</taxon>
        <taxon>Marinobacteraceae</taxon>
        <taxon>Marinobacter</taxon>
    </lineage>
</organism>
<accession>A0A1W6KFF6</accession>
<reference evidence="1 2" key="1">
    <citation type="submission" date="2017-04" db="EMBL/GenBank/DDBJ databases">
        <title>Genome Sequence of Marinobacter salarius strain SMR5 Isolated from a culture of the Diatom Skeletonema marinoi.</title>
        <authorList>
            <person name="Topel M."/>
            <person name="Pinder M.I.M."/>
            <person name="Johansson O.N."/>
            <person name="Kourtchenko O."/>
            <person name="Godhe A."/>
            <person name="Clarke A.K."/>
        </authorList>
    </citation>
    <scope>NUCLEOTIDE SEQUENCE [LARGE SCALE GENOMIC DNA]</scope>
    <source>
        <strain evidence="1 2">SMR5</strain>
        <plasmid evidence="2">Plasmid psmr5</plasmid>
    </source>
</reference>
<sequence>MPSSKTLIAQIRTILDTPAERAKLTSSDEAFLTKLLDAQARSGRTSLSKRQQSVITELLDSLETEITR</sequence>
<keyword evidence="1" id="KW-0614">Plasmid</keyword>
<name>A0A1W6KFF6_9GAMM</name>
<gene>
    <name evidence="1" type="ORF">MARSALSMR5_04138</name>
</gene>
<dbReference type="EMBL" id="CP020932">
    <property type="protein sequence ID" value="ARM86158.1"/>
    <property type="molecule type" value="Genomic_DNA"/>
</dbReference>
<dbReference type="GeneID" id="77258044"/>
<evidence type="ECO:0000313" key="2">
    <source>
        <dbReference type="Proteomes" id="UP000193100"/>
    </source>
</evidence>
<proteinExistence type="predicted"/>
<evidence type="ECO:0000313" key="1">
    <source>
        <dbReference type="EMBL" id="ARM86158.1"/>
    </source>
</evidence>
<dbReference type="Proteomes" id="UP000193100">
    <property type="component" value="Plasmid pSMR5"/>
</dbReference>
<dbReference type="RefSeq" id="WP_085682123.1">
    <property type="nucleotide sequence ID" value="NZ_CP020932.1"/>
</dbReference>
<dbReference type="AlphaFoldDB" id="A0A1W6KFF6"/>
<protein>
    <submittedName>
        <fullName evidence="1">Uncharacterized protein</fullName>
    </submittedName>
</protein>
<geneLocation type="plasmid" evidence="2">
    <name>psmr5</name>
</geneLocation>